<feature type="domain" description="Polysaccharide chain length determinant N-terminal" evidence="8">
    <location>
        <begin position="3"/>
        <end position="87"/>
    </location>
</feature>
<keyword evidence="3 7" id="KW-0812">Transmembrane</keyword>
<dbReference type="PANTHER" id="PTHR32309:SF13">
    <property type="entry name" value="FERRIC ENTEROBACTIN TRANSPORT PROTEIN FEPE"/>
    <property type="match status" value="1"/>
</dbReference>
<reference evidence="10 11" key="1">
    <citation type="submission" date="2023-11" db="EMBL/GenBank/DDBJ databases">
        <title>Paucibacter sp. nov., isolated from fresh soil in Korea.</title>
        <authorList>
            <person name="Le N.T.T."/>
        </authorList>
    </citation>
    <scope>NUCLEOTIDE SEQUENCE [LARGE SCALE GENOMIC DNA]</scope>
    <source>
        <strain evidence="10 11">R3-3</strain>
    </source>
</reference>
<evidence type="ECO:0000259" key="8">
    <source>
        <dbReference type="Pfam" id="PF02706"/>
    </source>
</evidence>
<keyword evidence="5 7" id="KW-0472">Membrane</keyword>
<dbReference type="InterPro" id="IPR003856">
    <property type="entry name" value="LPS_length_determ_N"/>
</dbReference>
<evidence type="ECO:0000256" key="2">
    <source>
        <dbReference type="ARBA" id="ARBA00022475"/>
    </source>
</evidence>
<feature type="transmembrane region" description="Helical" evidence="7">
    <location>
        <begin position="395"/>
        <end position="417"/>
    </location>
</feature>
<comment type="subcellular location">
    <subcellularLocation>
        <location evidence="1">Cell membrane</location>
        <topology evidence="1">Multi-pass membrane protein</topology>
    </subcellularLocation>
</comment>
<evidence type="ECO:0000256" key="6">
    <source>
        <dbReference type="SAM" id="Coils"/>
    </source>
</evidence>
<dbReference type="Proteomes" id="UP001285263">
    <property type="component" value="Unassembled WGS sequence"/>
</dbReference>
<evidence type="ECO:0000313" key="11">
    <source>
        <dbReference type="Proteomes" id="UP001285263"/>
    </source>
</evidence>
<dbReference type="InterPro" id="IPR017468">
    <property type="entry name" value="Chain_len_reg_EpsF"/>
</dbReference>
<dbReference type="Pfam" id="PF02706">
    <property type="entry name" value="Wzz"/>
    <property type="match status" value="1"/>
</dbReference>
<proteinExistence type="predicted"/>
<sequence>MSISQFFAILRARWKICLSIFFGVIVLVVGVSLVLPKKYTAVASVVLDVKPDPLAAVLYNGMNPGLIQTQIDIIQSDRVAFRVVRNLKLNENPQIRAQWQEQTDGEGTIEQWLSDTFQKALDVKPGRESNVINVSYQAQDPRFAAGLANAFVQAYMQTALELKVDPAKQYSNFFDQRAKEARDVLEVAQKKVSAFQTEKGIIATDERLDVENTRLNELSSQLVAVQALASESGSRQAAAGSSGDQMQEVLNSALIGTLKSDLARGEARLKELSARYGDSYPQVVETKANVEETRRRVEAETKRVTSGVGVSNSINQQRVSELRASIEAQRQKIQQMKALRDEGAVLVRDAENAQHAYDLISQRLNQASLESQATQSNVSVLTAAVPPVQPSSPRVLLNTMLAVFVGVLLATAVMLVLELSDRRTRSAADVVQAIGLPVLGTIPRPNAKRMFRGPRNSLMQQRLLGQLPAPNERT</sequence>
<comment type="caution">
    <text evidence="10">The sequence shown here is derived from an EMBL/GenBank/DDBJ whole genome shotgun (WGS) entry which is preliminary data.</text>
</comment>
<evidence type="ECO:0000256" key="5">
    <source>
        <dbReference type="ARBA" id="ARBA00023136"/>
    </source>
</evidence>
<dbReference type="InterPro" id="IPR050445">
    <property type="entry name" value="Bact_polysacc_biosynth/exp"/>
</dbReference>
<evidence type="ECO:0000256" key="7">
    <source>
        <dbReference type="SAM" id="Phobius"/>
    </source>
</evidence>
<dbReference type="RefSeq" id="WP_320421778.1">
    <property type="nucleotide sequence ID" value="NZ_JAXCLA010000002.1"/>
</dbReference>
<dbReference type="NCBIfam" id="TIGR03017">
    <property type="entry name" value="EpsF"/>
    <property type="match status" value="1"/>
</dbReference>
<feature type="domain" description="Tyrosine-protein kinase G-rich" evidence="9">
    <location>
        <begin position="346"/>
        <end position="416"/>
    </location>
</feature>
<accession>A0ABU5DC55</accession>
<keyword evidence="6" id="KW-0175">Coiled coil</keyword>
<evidence type="ECO:0000313" key="10">
    <source>
        <dbReference type="EMBL" id="MDY0743863.1"/>
    </source>
</evidence>
<feature type="coiled-coil region" evidence="6">
    <location>
        <begin position="255"/>
        <end position="370"/>
    </location>
</feature>
<evidence type="ECO:0000256" key="4">
    <source>
        <dbReference type="ARBA" id="ARBA00022989"/>
    </source>
</evidence>
<dbReference type="EMBL" id="JAXCLA010000002">
    <property type="protein sequence ID" value="MDY0743863.1"/>
    <property type="molecule type" value="Genomic_DNA"/>
</dbReference>
<dbReference type="Pfam" id="PF13807">
    <property type="entry name" value="GNVR"/>
    <property type="match status" value="1"/>
</dbReference>
<feature type="transmembrane region" description="Helical" evidence="7">
    <location>
        <begin position="12"/>
        <end position="35"/>
    </location>
</feature>
<dbReference type="InterPro" id="IPR032807">
    <property type="entry name" value="GNVR"/>
</dbReference>
<name>A0ABU5DC55_9BURK</name>
<evidence type="ECO:0000259" key="9">
    <source>
        <dbReference type="Pfam" id="PF13807"/>
    </source>
</evidence>
<gene>
    <name evidence="10" type="primary">epsF</name>
    <name evidence="10" type="ORF">SNE35_05075</name>
</gene>
<protein>
    <submittedName>
        <fullName evidence="10">Chain length determinant protein EpsF</fullName>
    </submittedName>
</protein>
<keyword evidence="4 7" id="KW-1133">Transmembrane helix</keyword>
<evidence type="ECO:0000256" key="1">
    <source>
        <dbReference type="ARBA" id="ARBA00004651"/>
    </source>
</evidence>
<dbReference type="PANTHER" id="PTHR32309">
    <property type="entry name" value="TYROSINE-PROTEIN KINASE"/>
    <property type="match status" value="1"/>
</dbReference>
<organism evidence="10 11">
    <name type="scientific">Roseateles agri</name>
    <dbReference type="NCBI Taxonomy" id="3098619"/>
    <lineage>
        <taxon>Bacteria</taxon>
        <taxon>Pseudomonadati</taxon>
        <taxon>Pseudomonadota</taxon>
        <taxon>Betaproteobacteria</taxon>
        <taxon>Burkholderiales</taxon>
        <taxon>Sphaerotilaceae</taxon>
        <taxon>Roseateles</taxon>
    </lineage>
</organism>
<keyword evidence="11" id="KW-1185">Reference proteome</keyword>
<evidence type="ECO:0000256" key="3">
    <source>
        <dbReference type="ARBA" id="ARBA00022692"/>
    </source>
</evidence>
<keyword evidence="2" id="KW-1003">Cell membrane</keyword>